<dbReference type="AlphaFoldDB" id="A0A1Q8YD00"/>
<keyword evidence="7" id="KW-1185">Reference proteome</keyword>
<comment type="catalytic activity">
    <reaction evidence="3 4">
        <text>[thioredoxin]-disulfide + L-methionine + H2O = L-methionine (S)-S-oxide + [thioredoxin]-dithiol</text>
        <dbReference type="Rhea" id="RHEA:19993"/>
        <dbReference type="Rhea" id="RHEA-COMP:10698"/>
        <dbReference type="Rhea" id="RHEA-COMP:10700"/>
        <dbReference type="ChEBI" id="CHEBI:15377"/>
        <dbReference type="ChEBI" id="CHEBI:29950"/>
        <dbReference type="ChEBI" id="CHEBI:50058"/>
        <dbReference type="ChEBI" id="CHEBI:57844"/>
        <dbReference type="ChEBI" id="CHEBI:58772"/>
        <dbReference type="EC" id="1.8.4.11"/>
    </reaction>
</comment>
<name>A0A1Q8YD00_9BURK</name>
<dbReference type="GO" id="GO:0033744">
    <property type="term" value="F:L-methionine:thioredoxin-disulfide S-oxidoreductase activity"/>
    <property type="evidence" value="ECO:0007669"/>
    <property type="project" value="RHEA"/>
</dbReference>
<evidence type="ECO:0000256" key="3">
    <source>
        <dbReference type="ARBA" id="ARBA00048782"/>
    </source>
</evidence>
<evidence type="ECO:0000256" key="4">
    <source>
        <dbReference type="HAMAP-Rule" id="MF_01401"/>
    </source>
</evidence>
<evidence type="ECO:0000313" key="6">
    <source>
        <dbReference type="EMBL" id="OLP05931.1"/>
    </source>
</evidence>
<dbReference type="Proteomes" id="UP000185911">
    <property type="component" value="Unassembled WGS sequence"/>
</dbReference>
<feature type="active site" evidence="4">
    <location>
        <position position="76"/>
    </location>
</feature>
<dbReference type="NCBIfam" id="TIGR00401">
    <property type="entry name" value="msrA"/>
    <property type="match status" value="1"/>
</dbReference>
<dbReference type="Gene3D" id="3.30.1060.10">
    <property type="entry name" value="Peptide methionine sulphoxide reductase MsrA"/>
    <property type="match status" value="1"/>
</dbReference>
<accession>A0A1Q8YD00</accession>
<comment type="function">
    <text evidence="4">Has an important function as a repair enzyme for proteins that have been inactivated by oxidation. Catalyzes the reversible oxidation-reduction of methionine sulfoxide in proteins to methionine.</text>
</comment>
<evidence type="ECO:0000313" key="7">
    <source>
        <dbReference type="Proteomes" id="UP000185911"/>
    </source>
</evidence>
<dbReference type="EMBL" id="MSYM01000013">
    <property type="protein sequence ID" value="OLP05931.1"/>
    <property type="molecule type" value="Genomic_DNA"/>
</dbReference>
<keyword evidence="1 4" id="KW-0560">Oxidoreductase</keyword>
<sequence>MKPTSAAVLRSHSSDYLHAHSSALRDLRRTTLRALGALLIFGAAVLAGGRANAQAPLPSGVAAPVGQAVAIFAGGCFWCVESDFDPVPGVISTTSGYTGGKTANPTYETVSSDTTGHAEAVKIVFDPAKVSYRQLVDRFWHTIDPTTEDRQFCDRGTSYRSAIFAVNTEQLAQAQASKAALDKTKPFKEPVVTQILPASAFYPAEDYHQDYYKKNALRYKFYRTSCGRDARLSSLWGDLAGK</sequence>
<comment type="caution">
    <text evidence="6">The sequence shown here is derived from an EMBL/GenBank/DDBJ whole genome shotgun (WGS) entry which is preliminary data.</text>
</comment>
<evidence type="ECO:0000256" key="2">
    <source>
        <dbReference type="ARBA" id="ARBA00047806"/>
    </source>
</evidence>
<dbReference type="RefSeq" id="WP_139313360.1">
    <property type="nucleotide sequence ID" value="NZ_MSYM01000013.1"/>
</dbReference>
<dbReference type="InterPro" id="IPR002569">
    <property type="entry name" value="Met_Sox_Rdtase_MsrA_dom"/>
</dbReference>
<dbReference type="SUPFAM" id="SSF55068">
    <property type="entry name" value="Peptide methionine sulfoxide reductase"/>
    <property type="match status" value="1"/>
</dbReference>
<evidence type="ECO:0000256" key="1">
    <source>
        <dbReference type="ARBA" id="ARBA00023002"/>
    </source>
</evidence>
<dbReference type="PANTHER" id="PTHR43774">
    <property type="entry name" value="PEPTIDE METHIONINE SULFOXIDE REDUCTASE"/>
    <property type="match status" value="1"/>
</dbReference>
<proteinExistence type="inferred from homology"/>
<comment type="catalytic activity">
    <reaction evidence="2 4">
        <text>L-methionyl-[protein] + [thioredoxin]-disulfide + H2O = L-methionyl-(S)-S-oxide-[protein] + [thioredoxin]-dithiol</text>
        <dbReference type="Rhea" id="RHEA:14217"/>
        <dbReference type="Rhea" id="RHEA-COMP:10698"/>
        <dbReference type="Rhea" id="RHEA-COMP:10700"/>
        <dbReference type="Rhea" id="RHEA-COMP:12313"/>
        <dbReference type="Rhea" id="RHEA-COMP:12315"/>
        <dbReference type="ChEBI" id="CHEBI:15377"/>
        <dbReference type="ChEBI" id="CHEBI:16044"/>
        <dbReference type="ChEBI" id="CHEBI:29950"/>
        <dbReference type="ChEBI" id="CHEBI:44120"/>
        <dbReference type="ChEBI" id="CHEBI:50058"/>
        <dbReference type="EC" id="1.8.4.11"/>
    </reaction>
</comment>
<gene>
    <name evidence="4" type="primary">msrA</name>
    <name evidence="6" type="ORF">BLL52_2160</name>
</gene>
<reference evidence="6 7" key="1">
    <citation type="submission" date="2017-01" db="EMBL/GenBank/DDBJ databases">
        <title>Genome sequence of Rhodoferax antarcticus ANT.BR, a psychrophilic purple nonsulfur bacterium from an Antarctic microbial mat.</title>
        <authorList>
            <person name="Baker J."/>
            <person name="Riester C."/>
            <person name="Skinner B."/>
            <person name="Newell A."/>
            <person name="Swingley W."/>
            <person name="Madigan M."/>
            <person name="Jung D."/>
            <person name="Asao M."/>
            <person name="Chen M."/>
            <person name="Loughlin P."/>
            <person name="Pan H."/>
            <person name="Lin S."/>
            <person name="Li N."/>
            <person name="Shaw J."/>
            <person name="Prado M."/>
            <person name="Sherman C."/>
            <person name="Li X."/>
            <person name="Tang J."/>
            <person name="Blankenship R."/>
            <person name="Zhao T."/>
            <person name="Touchman J."/>
            <person name="Sattley M."/>
        </authorList>
    </citation>
    <scope>NUCLEOTIDE SEQUENCE [LARGE SCALE GENOMIC DNA]</scope>
    <source>
        <strain evidence="6 7">ANT.BR</strain>
    </source>
</reference>
<feature type="domain" description="Peptide methionine sulphoxide reductase MsrA" evidence="5">
    <location>
        <begin position="70"/>
        <end position="220"/>
    </location>
</feature>
<evidence type="ECO:0000259" key="5">
    <source>
        <dbReference type="Pfam" id="PF01625"/>
    </source>
</evidence>
<dbReference type="InterPro" id="IPR036509">
    <property type="entry name" value="Met_Sox_Rdtase_MsrA_sf"/>
</dbReference>
<dbReference type="STRING" id="81479.RA876_05075"/>
<comment type="similarity">
    <text evidence="4">Belongs to the MsrA Met sulfoxide reductase family.</text>
</comment>
<dbReference type="HAMAP" id="MF_01401">
    <property type="entry name" value="MsrA"/>
    <property type="match status" value="1"/>
</dbReference>
<organism evidence="6 7">
    <name type="scientific">Rhodoferax antarcticus ANT.BR</name>
    <dbReference type="NCBI Taxonomy" id="1111071"/>
    <lineage>
        <taxon>Bacteria</taxon>
        <taxon>Pseudomonadati</taxon>
        <taxon>Pseudomonadota</taxon>
        <taxon>Betaproteobacteria</taxon>
        <taxon>Burkholderiales</taxon>
        <taxon>Comamonadaceae</taxon>
        <taxon>Rhodoferax</taxon>
    </lineage>
</organism>
<dbReference type="EC" id="1.8.4.11" evidence="4"/>
<dbReference type="GO" id="GO:0008113">
    <property type="term" value="F:peptide-methionine (S)-S-oxide reductase activity"/>
    <property type="evidence" value="ECO:0007669"/>
    <property type="project" value="UniProtKB-UniRule"/>
</dbReference>
<dbReference type="Pfam" id="PF01625">
    <property type="entry name" value="PMSR"/>
    <property type="match status" value="1"/>
</dbReference>
<protein>
    <recommendedName>
        <fullName evidence="4">Peptide methionine sulfoxide reductase MsrA</fullName>
        <shortName evidence="4">Protein-methionine-S-oxide reductase</shortName>
        <ecNumber evidence="4">1.8.4.11</ecNumber>
    </recommendedName>
    <alternativeName>
        <fullName evidence="4">Peptide-methionine (S)-S-oxide reductase</fullName>
        <shortName evidence="4">Peptide Met(O) reductase</shortName>
    </alternativeName>
</protein>
<dbReference type="PANTHER" id="PTHR43774:SF1">
    <property type="entry name" value="PEPTIDE METHIONINE SULFOXIDE REDUCTASE MSRA 2"/>
    <property type="match status" value="1"/>
</dbReference>